<evidence type="ECO:0000313" key="3">
    <source>
        <dbReference type="Proteomes" id="UP000198666"/>
    </source>
</evidence>
<sequence length="343" mass="39163">MEQPSVCAMCGTVLHIPEKGELLLQLPESPQHPALGNPLRQEDTYTIYQYFNKQQLEQMLLSIRSHSITSAMCSVAKKVTHSYPMLSVEELLHRIQYPQFTEIIHKRAFRSFLQPIISMKDEAIFGFEHLLRADKLEVSPAVLFNFAAEAGLTSMLDQEARQTAVRKRAREGIPVGVKSFINFLPSTIYDPDFCLRQTFHIVNEYGIAPNDLVFEVVETEKLDDIARLKRIFKRYKQEGMMVALDDIGAGYSTLDLFRELEPDFVKIDRAYISYCDTDSKKQEFLHKVIDVARNLGSKVLAEGIEREAEFSFCKQIGIDLAQGYFVGKPSPEALADDRLFPLR</sequence>
<dbReference type="SUPFAM" id="SSF141868">
    <property type="entry name" value="EAL domain-like"/>
    <property type="match status" value="1"/>
</dbReference>
<dbReference type="RefSeq" id="WP_170829678.1">
    <property type="nucleotide sequence ID" value="NZ_FMZB01000006.1"/>
</dbReference>
<dbReference type="InterPro" id="IPR001633">
    <property type="entry name" value="EAL_dom"/>
</dbReference>
<gene>
    <name evidence="2" type="ORF">SAMN05421663_106144</name>
</gene>
<evidence type="ECO:0000259" key="1">
    <source>
        <dbReference type="PROSITE" id="PS50883"/>
    </source>
</evidence>
<dbReference type="PROSITE" id="PS50883">
    <property type="entry name" value="EAL"/>
    <property type="match status" value="1"/>
</dbReference>
<dbReference type="EMBL" id="FMZB01000006">
    <property type="protein sequence ID" value="SDD06530.1"/>
    <property type="molecule type" value="Genomic_DNA"/>
</dbReference>
<dbReference type="PANTHER" id="PTHR33121">
    <property type="entry name" value="CYCLIC DI-GMP PHOSPHODIESTERASE PDEF"/>
    <property type="match status" value="1"/>
</dbReference>
<dbReference type="CDD" id="cd01948">
    <property type="entry name" value="EAL"/>
    <property type="match status" value="1"/>
</dbReference>
<name>A0A1G6RPA5_9BACI</name>
<dbReference type="SMART" id="SM00052">
    <property type="entry name" value="EAL"/>
    <property type="match status" value="1"/>
</dbReference>
<dbReference type="InterPro" id="IPR050706">
    <property type="entry name" value="Cyclic-di-GMP_PDE-like"/>
</dbReference>
<accession>A0A1G6RPA5</accession>
<dbReference type="GO" id="GO:0071111">
    <property type="term" value="F:cyclic-guanylate-specific phosphodiesterase activity"/>
    <property type="evidence" value="ECO:0007669"/>
    <property type="project" value="InterPro"/>
</dbReference>
<dbReference type="PANTHER" id="PTHR33121:SF76">
    <property type="entry name" value="SIGNALING PROTEIN"/>
    <property type="match status" value="1"/>
</dbReference>
<feature type="domain" description="EAL" evidence="1">
    <location>
        <begin position="93"/>
        <end position="343"/>
    </location>
</feature>
<keyword evidence="3" id="KW-1185">Reference proteome</keyword>
<evidence type="ECO:0000313" key="2">
    <source>
        <dbReference type="EMBL" id="SDD06530.1"/>
    </source>
</evidence>
<dbReference type="Gene3D" id="3.20.20.450">
    <property type="entry name" value="EAL domain"/>
    <property type="match status" value="1"/>
</dbReference>
<dbReference type="STRING" id="361279.SAMN05421663_106144"/>
<dbReference type="InterPro" id="IPR035919">
    <property type="entry name" value="EAL_sf"/>
</dbReference>
<protein>
    <submittedName>
        <fullName evidence="2">EAL domain, c-di-GMP-specific phosphodiesterase class I (Or its enzymatically inactive variant)</fullName>
    </submittedName>
</protein>
<reference evidence="3" key="1">
    <citation type="submission" date="2016-10" db="EMBL/GenBank/DDBJ databases">
        <authorList>
            <person name="Varghese N."/>
            <person name="Submissions S."/>
        </authorList>
    </citation>
    <scope>NUCLEOTIDE SEQUENCE [LARGE SCALE GENOMIC DNA]</scope>
    <source>
        <strain evidence="3">DSM 21620</strain>
    </source>
</reference>
<dbReference type="Pfam" id="PF00563">
    <property type="entry name" value="EAL"/>
    <property type="match status" value="1"/>
</dbReference>
<proteinExistence type="predicted"/>
<dbReference type="Proteomes" id="UP000198666">
    <property type="component" value="Unassembled WGS sequence"/>
</dbReference>
<dbReference type="AlphaFoldDB" id="A0A1G6RPA5"/>
<organism evidence="2 3">
    <name type="scientific">Terribacillus halophilus</name>
    <dbReference type="NCBI Taxonomy" id="361279"/>
    <lineage>
        <taxon>Bacteria</taxon>
        <taxon>Bacillati</taxon>
        <taxon>Bacillota</taxon>
        <taxon>Bacilli</taxon>
        <taxon>Bacillales</taxon>
        <taxon>Bacillaceae</taxon>
        <taxon>Terribacillus</taxon>
    </lineage>
</organism>